<reference evidence="2 3" key="2">
    <citation type="submission" date="2018-05" db="EMBL/GenBank/DDBJ databases">
        <authorList>
            <person name="Lanie J.A."/>
            <person name="Ng W.-L."/>
            <person name="Kazmierczak K.M."/>
            <person name="Andrzejewski T.M."/>
            <person name="Davidsen T.M."/>
            <person name="Wayne K.J."/>
            <person name="Tettelin H."/>
            <person name="Glass J.I."/>
            <person name="Rusch D."/>
            <person name="Podicherti R."/>
            <person name="Tsui H.-C.T."/>
            <person name="Winkler M.E."/>
        </authorList>
    </citation>
    <scope>NUCLEOTIDE SEQUENCE [LARGE SCALE GENOMIC DNA]</scope>
    <source>
        <strain evidence="2 3">YBY</strain>
    </source>
</reference>
<proteinExistence type="predicted"/>
<protein>
    <submittedName>
        <fullName evidence="2">Uncharacterized protein</fullName>
    </submittedName>
</protein>
<organism evidence="2 3">
    <name type="scientific">Alcaligenes faecalis</name>
    <dbReference type="NCBI Taxonomy" id="511"/>
    <lineage>
        <taxon>Bacteria</taxon>
        <taxon>Pseudomonadati</taxon>
        <taxon>Pseudomonadota</taxon>
        <taxon>Betaproteobacteria</taxon>
        <taxon>Burkholderiales</taxon>
        <taxon>Alcaligenaceae</taxon>
        <taxon>Alcaligenes</taxon>
    </lineage>
</organism>
<keyword evidence="1" id="KW-0472">Membrane</keyword>
<sequence>METKESQLGLQPMKAADVCRVMIFASIVCGGIGALLFGKVEALSRYGSSTDVYVPALYIPWLIGGVFSAVFWWVLGEIAGSVHRLERSAVGSSSAQQTTNFSTKAVTRPISPVVEQATQTWSKGTLLLVYAVVAGLGIALAIFLATKQGLIG</sequence>
<evidence type="ECO:0000313" key="3">
    <source>
        <dbReference type="Proteomes" id="UP000245216"/>
    </source>
</evidence>
<feature type="transmembrane region" description="Helical" evidence="1">
    <location>
        <begin position="58"/>
        <end position="75"/>
    </location>
</feature>
<evidence type="ECO:0000313" key="2">
    <source>
        <dbReference type="EMBL" id="PWE13043.1"/>
    </source>
</evidence>
<dbReference type="AlphaFoldDB" id="A0A2U2BGA0"/>
<evidence type="ECO:0000256" key="1">
    <source>
        <dbReference type="SAM" id="Phobius"/>
    </source>
</evidence>
<feature type="transmembrane region" description="Helical" evidence="1">
    <location>
        <begin position="21"/>
        <end position="38"/>
    </location>
</feature>
<accession>A0A2U2BGA0</accession>
<name>A0A2U2BGA0_ALCFA</name>
<keyword evidence="1" id="KW-0812">Transmembrane</keyword>
<dbReference type="RefSeq" id="WP_109089418.1">
    <property type="nucleotide sequence ID" value="NZ_QEXO01000004.1"/>
</dbReference>
<comment type="caution">
    <text evidence="2">The sequence shown here is derived from an EMBL/GenBank/DDBJ whole genome shotgun (WGS) entry which is preliminary data.</text>
</comment>
<gene>
    <name evidence="2" type="ORF">DF183_14505</name>
</gene>
<feature type="transmembrane region" description="Helical" evidence="1">
    <location>
        <begin position="126"/>
        <end position="146"/>
    </location>
</feature>
<dbReference type="Proteomes" id="UP000245216">
    <property type="component" value="Unassembled WGS sequence"/>
</dbReference>
<keyword evidence="1" id="KW-1133">Transmembrane helix</keyword>
<reference evidence="2 3" key="1">
    <citation type="submission" date="2018-05" db="EMBL/GenBank/DDBJ databases">
        <title>Genome Sequence of an Efficient Indole-Degrading Bacterium, Alcaligenes sp.YBY.</title>
        <authorList>
            <person name="Yang B."/>
        </authorList>
    </citation>
    <scope>NUCLEOTIDE SEQUENCE [LARGE SCALE GENOMIC DNA]</scope>
    <source>
        <strain evidence="2 3">YBY</strain>
    </source>
</reference>
<dbReference type="EMBL" id="QEXO01000004">
    <property type="protein sequence ID" value="PWE13043.1"/>
    <property type="molecule type" value="Genomic_DNA"/>
</dbReference>